<keyword evidence="2" id="KW-1185">Reference proteome</keyword>
<name>A0ABV0I2J1_9BACE</name>
<dbReference type="Proteomes" id="UP001491715">
    <property type="component" value="Unassembled WGS sequence"/>
</dbReference>
<organism evidence="1 2">
    <name type="scientific">Bacteroides humanifaecis</name>
    <dbReference type="NCBI Taxonomy" id="2792859"/>
    <lineage>
        <taxon>Bacteria</taxon>
        <taxon>Pseudomonadati</taxon>
        <taxon>Bacteroidota</taxon>
        <taxon>Bacteroidia</taxon>
        <taxon>Bacteroidales</taxon>
        <taxon>Bacteroidaceae</taxon>
        <taxon>Bacteroides</taxon>
    </lineage>
</organism>
<reference evidence="1 2" key="1">
    <citation type="submission" date="2024-05" db="EMBL/GenBank/DDBJ databases">
        <title>Human gut microbiome strain richness.</title>
        <authorList>
            <person name="Chen-Liaw A."/>
        </authorList>
    </citation>
    <scope>NUCLEOTIDE SEQUENCE [LARGE SCALE GENOMIC DNA]</scope>
    <source>
        <strain evidence="1 2">1001271st1_B1_1001271B_150615</strain>
    </source>
</reference>
<sequence length="64" mass="7579">MFYSIYRFIRFVLCPVSTRIISRNGHNYFCFILSLKEVPFMQKGMKGKASIILSEKTLLGRIWE</sequence>
<proteinExistence type="predicted"/>
<dbReference type="EMBL" id="JBDQBE010000026">
    <property type="protein sequence ID" value="MEO4939694.1"/>
    <property type="molecule type" value="Genomic_DNA"/>
</dbReference>
<evidence type="ECO:0000313" key="2">
    <source>
        <dbReference type="Proteomes" id="UP001491715"/>
    </source>
</evidence>
<comment type="caution">
    <text evidence="1">The sequence shown here is derived from an EMBL/GenBank/DDBJ whole genome shotgun (WGS) entry which is preliminary data.</text>
</comment>
<accession>A0ABV0I2J1</accession>
<protein>
    <submittedName>
        <fullName evidence="1">Uncharacterized protein</fullName>
    </submittedName>
</protein>
<dbReference type="RefSeq" id="WP_138346432.1">
    <property type="nucleotide sequence ID" value="NZ_JBDQBE010000026.1"/>
</dbReference>
<gene>
    <name evidence="1" type="ORF">ABHZ06_17810</name>
</gene>
<evidence type="ECO:0000313" key="1">
    <source>
        <dbReference type="EMBL" id="MEO4939694.1"/>
    </source>
</evidence>